<proteinExistence type="predicted"/>
<name>A0ABW0QUW8_9BACL</name>
<organism evidence="1 2">
    <name type="scientific">Cohnella yongneupensis</name>
    <dbReference type="NCBI Taxonomy" id="425006"/>
    <lineage>
        <taxon>Bacteria</taxon>
        <taxon>Bacillati</taxon>
        <taxon>Bacillota</taxon>
        <taxon>Bacilli</taxon>
        <taxon>Bacillales</taxon>
        <taxon>Paenibacillaceae</taxon>
        <taxon>Cohnella</taxon>
    </lineage>
</organism>
<dbReference type="Proteomes" id="UP001596108">
    <property type="component" value="Unassembled WGS sequence"/>
</dbReference>
<keyword evidence="2" id="KW-1185">Reference proteome</keyword>
<dbReference type="SUPFAM" id="SSF48239">
    <property type="entry name" value="Terpenoid cyclases/Protein prenyltransferases"/>
    <property type="match status" value="1"/>
</dbReference>
<dbReference type="RefSeq" id="WP_378110090.1">
    <property type="nucleotide sequence ID" value="NZ_JBHSNC010000007.1"/>
</dbReference>
<protein>
    <submittedName>
        <fullName evidence="1">Prenyltransferase/squalene oxidase repeat-containing protein</fullName>
    </submittedName>
</protein>
<accession>A0ABW0QUW8</accession>
<evidence type="ECO:0000313" key="1">
    <source>
        <dbReference type="EMBL" id="MFC5528263.1"/>
    </source>
</evidence>
<reference evidence="2" key="1">
    <citation type="journal article" date="2019" name="Int. J. Syst. Evol. Microbiol.">
        <title>The Global Catalogue of Microorganisms (GCM) 10K type strain sequencing project: providing services to taxonomists for standard genome sequencing and annotation.</title>
        <authorList>
            <consortium name="The Broad Institute Genomics Platform"/>
            <consortium name="The Broad Institute Genome Sequencing Center for Infectious Disease"/>
            <person name="Wu L."/>
            <person name="Ma J."/>
        </authorList>
    </citation>
    <scope>NUCLEOTIDE SEQUENCE [LARGE SCALE GENOMIC DNA]</scope>
    <source>
        <strain evidence="2">CGMCC 1.18578</strain>
    </source>
</reference>
<evidence type="ECO:0000313" key="2">
    <source>
        <dbReference type="Proteomes" id="UP001596108"/>
    </source>
</evidence>
<sequence>MNNGTVLEQAKSFLYKNGRLLDRRRYEYHFEGGSAEAVIDALRAYQNPDGGFGNALEADIRCPYSQPVPIEMALHVMDEVALYAPDVLDGIIRYLRGITLPGGGLPFVFRSASEYPHMPWWKTDRDDVASINPTGLVMGLLSKQTTNTAIFEEHWFLKNVAYVWSVIDNEQPSGYQDGIHWIVFLQHAADQERALPQLAKIDDWLQRPETIERDTEAEGYVHKVLDWAPARNSYAAKAIAADDLNLHLEALVRQQQDDGGWPICWPTVSPGAETEWRGWVTVERLKTLKSYGML</sequence>
<dbReference type="InterPro" id="IPR008930">
    <property type="entry name" value="Terpenoid_cyclase/PrenylTrfase"/>
</dbReference>
<comment type="caution">
    <text evidence="1">The sequence shown here is derived from an EMBL/GenBank/DDBJ whole genome shotgun (WGS) entry which is preliminary data.</text>
</comment>
<dbReference type="EMBL" id="JBHSNC010000007">
    <property type="protein sequence ID" value="MFC5528263.1"/>
    <property type="molecule type" value="Genomic_DNA"/>
</dbReference>
<gene>
    <name evidence="1" type="ORF">ACFPQ4_02200</name>
</gene>